<sequence>MQEEYDSFAKNNFAFYHHILYMYITYVYILIYLNYVSHSRNVAFVIIGQSEPYHASVASRLKQDIQNQVYEIEKIYPQVYITHEDFNIPGAWTIIPLLKPLSKKFKGSDVRWTMFLEPHTAVKIKKLLEVLEMADQQDAMWIGYPLSDEEPTIIHHFNFYEELEEDGGFVYPNFASGFAMRVQLLNHLTNQLENGERKLDAEFSIDPAYELAQFVCGDDDNPGPLLTPDLSFCVVSGDSCATYPKQFDICGSAIAEESIFFAVKTWSGFHSTRAKVVKKTWGRHVTNLRFYSDKDDPSLPAVDTGVPNSKTGHCTKTLTILREVVKEIENKPHIKWIFLADDDTILGVQRLCEVLSCYRSGSDITVLGERYGYGYGKKETAAKGYDYITGGGGTVFSAGAARVLSRCACASISAPDDMTLGACARHRLNITVTHSPLFHQARPQDYAREVLARDRPVSFHRHSSPEPMRVYSTWFHHDDMAIKKRKRDEL</sequence>
<accession>A0ACC1D9Y5</accession>
<name>A0ACC1D9Y5_9NEOP</name>
<dbReference type="EMBL" id="CM034392">
    <property type="protein sequence ID" value="KAJ0180784.1"/>
    <property type="molecule type" value="Genomic_DNA"/>
</dbReference>
<comment type="caution">
    <text evidence="1">The sequence shown here is derived from an EMBL/GenBank/DDBJ whole genome shotgun (WGS) entry which is preliminary data.</text>
</comment>
<organism evidence="1 2">
    <name type="scientific">Dendrolimus kikuchii</name>
    <dbReference type="NCBI Taxonomy" id="765133"/>
    <lineage>
        <taxon>Eukaryota</taxon>
        <taxon>Metazoa</taxon>
        <taxon>Ecdysozoa</taxon>
        <taxon>Arthropoda</taxon>
        <taxon>Hexapoda</taxon>
        <taxon>Insecta</taxon>
        <taxon>Pterygota</taxon>
        <taxon>Neoptera</taxon>
        <taxon>Endopterygota</taxon>
        <taxon>Lepidoptera</taxon>
        <taxon>Glossata</taxon>
        <taxon>Ditrysia</taxon>
        <taxon>Bombycoidea</taxon>
        <taxon>Lasiocampidae</taxon>
        <taxon>Dendrolimus</taxon>
    </lineage>
</organism>
<gene>
    <name evidence="1" type="ORF">K1T71_004188</name>
</gene>
<evidence type="ECO:0000313" key="1">
    <source>
        <dbReference type="EMBL" id="KAJ0180784.1"/>
    </source>
</evidence>
<reference evidence="1 2" key="1">
    <citation type="journal article" date="2021" name="Front. Genet.">
        <title>Chromosome-Level Genome Assembly Reveals Significant Gene Expansion in the Toll and IMD Signaling Pathways of Dendrolimus kikuchii.</title>
        <authorList>
            <person name="Zhou J."/>
            <person name="Wu P."/>
            <person name="Xiong Z."/>
            <person name="Liu N."/>
            <person name="Zhao N."/>
            <person name="Ji M."/>
            <person name="Qiu Y."/>
            <person name="Yang B."/>
        </authorList>
    </citation>
    <scope>NUCLEOTIDE SEQUENCE [LARGE SCALE GENOMIC DNA]</scope>
    <source>
        <strain evidence="1">Ann1</strain>
    </source>
</reference>
<protein>
    <submittedName>
        <fullName evidence="1">Uncharacterized protein</fullName>
    </submittedName>
</protein>
<evidence type="ECO:0000313" key="2">
    <source>
        <dbReference type="Proteomes" id="UP000824533"/>
    </source>
</evidence>
<dbReference type="Proteomes" id="UP000824533">
    <property type="component" value="Linkage Group LG06"/>
</dbReference>
<keyword evidence="2" id="KW-1185">Reference proteome</keyword>
<proteinExistence type="predicted"/>